<feature type="compositionally biased region" description="Polar residues" evidence="1">
    <location>
        <begin position="4445"/>
        <end position="4461"/>
    </location>
</feature>
<reference evidence="4" key="1">
    <citation type="submission" date="2024-06" db="EMBL/GenBank/DDBJ databases">
        <authorList>
            <person name="Liu X."/>
            <person name="Lenzi L."/>
            <person name="Haldenby T S."/>
            <person name="Uol C."/>
        </authorList>
    </citation>
    <scope>NUCLEOTIDE SEQUENCE</scope>
</reference>
<comment type="caution">
    <text evidence="4">The sequence shown here is derived from an EMBL/GenBank/DDBJ whole genome shotgun (WGS) entry which is preliminary data.</text>
</comment>
<feature type="compositionally biased region" description="Polar residues" evidence="1">
    <location>
        <begin position="4985"/>
        <end position="5011"/>
    </location>
</feature>
<feature type="compositionally biased region" description="Low complexity" evidence="1">
    <location>
        <begin position="3539"/>
        <end position="3553"/>
    </location>
</feature>
<feature type="region of interest" description="Disordered" evidence="1">
    <location>
        <begin position="3530"/>
        <end position="3562"/>
    </location>
</feature>
<feature type="region of interest" description="Disordered" evidence="1">
    <location>
        <begin position="4012"/>
        <end position="4078"/>
    </location>
</feature>
<feature type="compositionally biased region" description="Pro residues" evidence="1">
    <location>
        <begin position="4582"/>
        <end position="4591"/>
    </location>
</feature>
<feature type="region of interest" description="Disordered" evidence="1">
    <location>
        <begin position="1506"/>
        <end position="1575"/>
    </location>
</feature>
<feature type="region of interest" description="Disordered" evidence="1">
    <location>
        <begin position="4567"/>
        <end position="4613"/>
    </location>
</feature>
<proteinExistence type="predicted"/>
<dbReference type="Pfam" id="PF25039">
    <property type="entry name" value="BLTP1_M"/>
    <property type="match status" value="1"/>
</dbReference>
<accession>A0AAV2TE09</accession>
<feature type="compositionally biased region" description="Polar residues" evidence="1">
    <location>
        <begin position="3078"/>
        <end position="3093"/>
    </location>
</feature>
<feature type="region of interest" description="Disordered" evidence="1">
    <location>
        <begin position="4273"/>
        <end position="4303"/>
    </location>
</feature>
<feature type="compositionally biased region" description="Polar residues" evidence="1">
    <location>
        <begin position="2371"/>
        <end position="2384"/>
    </location>
</feature>
<feature type="region of interest" description="Disordered" evidence="1">
    <location>
        <begin position="5837"/>
        <end position="5867"/>
    </location>
</feature>
<feature type="region of interest" description="Disordered" evidence="1">
    <location>
        <begin position="1816"/>
        <end position="1835"/>
    </location>
</feature>
<dbReference type="PANTHER" id="PTHR31640">
    <property type="entry name" value="TRANSMEMBRANE PROTEIN KIAA1109"/>
    <property type="match status" value="1"/>
</dbReference>
<feature type="region of interest" description="Disordered" evidence="1">
    <location>
        <begin position="4970"/>
        <end position="5019"/>
    </location>
</feature>
<feature type="compositionally biased region" description="Polar residues" evidence="1">
    <location>
        <begin position="4048"/>
        <end position="4061"/>
    </location>
</feature>
<evidence type="ECO:0000259" key="3">
    <source>
        <dbReference type="SMART" id="SM01220"/>
    </source>
</evidence>
<feature type="region of interest" description="Disordered" evidence="1">
    <location>
        <begin position="5275"/>
        <end position="5351"/>
    </location>
</feature>
<feature type="compositionally biased region" description="Polar residues" evidence="1">
    <location>
        <begin position="5998"/>
        <end position="6010"/>
    </location>
</feature>
<dbReference type="Proteomes" id="UP001497525">
    <property type="component" value="Unassembled WGS sequence"/>
</dbReference>
<feature type="region of interest" description="Disordered" evidence="1">
    <location>
        <begin position="3212"/>
        <end position="3231"/>
    </location>
</feature>
<feature type="region of interest" description="Disordered" evidence="1">
    <location>
        <begin position="2040"/>
        <end position="2066"/>
    </location>
</feature>
<feature type="compositionally biased region" description="Low complexity" evidence="1">
    <location>
        <begin position="4411"/>
        <end position="4420"/>
    </location>
</feature>
<feature type="region of interest" description="Disordered" evidence="1">
    <location>
        <begin position="4889"/>
        <end position="4920"/>
    </location>
</feature>
<feature type="compositionally biased region" description="Basic and acidic residues" evidence="1">
    <location>
        <begin position="4025"/>
        <end position="4041"/>
    </location>
</feature>
<evidence type="ECO:0000256" key="2">
    <source>
        <dbReference type="SAM" id="Phobius"/>
    </source>
</evidence>
<feature type="region of interest" description="Disordered" evidence="1">
    <location>
        <begin position="3052"/>
        <end position="3166"/>
    </location>
</feature>
<feature type="domain" description="Bridge-like lipid transfer protein family member 1 C-terminal" evidence="3">
    <location>
        <begin position="5351"/>
        <end position="6209"/>
    </location>
</feature>
<feature type="compositionally biased region" description="Polar residues" evidence="1">
    <location>
        <begin position="4012"/>
        <end position="4023"/>
    </location>
</feature>
<feature type="compositionally biased region" description="Polar residues" evidence="1">
    <location>
        <begin position="5960"/>
        <end position="5990"/>
    </location>
</feature>
<dbReference type="SMART" id="SM01220">
    <property type="entry name" value="FSA_C"/>
    <property type="match status" value="1"/>
</dbReference>
<sequence length="6281" mass="691793">MSLRNMFHGEFPFHSNDSLDTQITASIDRGDFYLSVLSLIALIAWSIYLLFYNSRVLGLVVSIVLRRFIKKGFIRFGSISLSVLAGKLMVRDFAYMNDDYSVKCCYAIIVFNYWTRFHPLKKASEQRRCLYLYLYGLDLHLYNRTAVYERLQKLFKCNTNSQTGSLFRSSVESSPAKGGHELLNRIGSGKVTQAADVFEEDGDNPAEQASGPGFMDLFWSHARRLFPAVKFNLELTKICAGNHLLPRAAILNCTRLIGMYTLQEPTCQTDKYQHEVTGQFINFTGSLVPVVEYSGQHAVEEPPTKGNDSFNLFHLGRGSLTYIQDEPGLISYEPEQLLLSGGNVTMLRTWPSWGMAIQVTKECRLYYGPWADRQRDIIWRFFFPQSFEPAKVSEPPVVGHPRVAQKFVFELKTATDISLDLVFTQNSAAKSMRLTALADSTLKFSIPWLIGPEGFVTTFRTSLVQARLTAQYLWPNLLQTKQLNLDLRMHYPREWNMPQSWDVDVDAKNAQFTLLFDFKNFFKALIDDWSRGYHPDLLHFVPCTYKFKISARNLNFILLTNEYNWVSSSMENSFLGVCGRKLLFTFELPFVDFLPDLVPIVYSVQIDSVEVRMSLPETSTLLYVIQETHRRLKLADRSGRFQSANPFHLHDEVIDTDKAKGETIHRYWIDCARAPRASLRIAYIYHPSPWTSEYWCFLPQEMRPQMPSAKPSTRHTVHTAYSRHKKYARGHLNSHLRSHSDSDSQSELEELVLRGLRPEGSQAQGPTEEDLLKGNFDAGLFAPDTVDVHLHVPHAQLVFYGVLLRHFLQMKDNYFGCYQKPVDFDGPPMSADEYLLGLSHPSTSASPQNTSPAHGSLAGGGSTLVGVTSVSGGRKGEKTVLDPRMFRPILVRLSLEFHNVQVHMPVQGSSANSPCPTAFVDCLGVELDKRWHETKVQLMISPILLCVYDQCKESRPKPSSPLSVGRVQLLGFSLRGLGMFSHADLPVAAETLEYAWLMELNFGRLTGQLTAPQVTVVVNTVKEFIFGLLDKENQLICSRDFEICQHGTPQACCPVWPSTYPESPCPGEMSLKYRMLRITADGVDVGIVEVGTCMSVQLDPFRMTQCNMHSAVRCNGLFLILTGVRLKQFIRPVAGEFRVGSKEKAVKLFVDTEQQRIPWLEAGCLSLGPIHVNVAKAAENPELPLWQLEFLRHHDTVTKRLWFLWSPHRHVQGEDCTNGSGSIQLIDYTPPSVQANCGCYGHCSFFGSNQSGCTLYDELITGLFRQRALFPPRTVYGTKPGQNLEKASTETNASIGFPLFSNPTPQDNYPGASVAATSFGESLLVPQRLMHELHNPSVCLERFNGLLLMREEAVAACTATKSSSEPLMNLEHCCDECESSDENSCIDSGSTHSYLTSVSGLSTDMLTSGGDDVAYVNPRTHRHHHRSPIDTGASSVEPESRTSSMSELLMPPDSTEEDEPVTVEKISVPNTSASRTEAPVSILSHGLSGRLPSDLSLNSLIGSLASSSTTSTPNSERKAVHSGTDNPTFPSQPLSPPTPPPRQFIRRAAEISKPCSSQSTDGLKHSAATIRRTSTAESRTDYDAFEKFVDLRSQLNRPITDSGLLRSAYSHHLSVYSSRGGWCLPVRIRHRWHLCKRIYPGEAEAHPTSSERSECLQIPSSIGGVCQIGNALAPQFQLTQQGFSPRSIIMRPVDTSSGSVKNETAKMNSSQGTSSHDNATVWLQGSVDLLLSPLFTEALERYLNILSPVLCNISPSAVTSQMHSSCVSIKASLTKETEKLTAKSKSSPFDPVPVSHAPGYTLQSDTFSPALVRADKPAQENPTPEGPPSTSLTRRSLTHRISIPVDLFSSHTCKADQSSGIAPPVKQKSNITKVDMPPIPHSATEKIPPVKPLTKITEAANSPTGLPSDRRSSAPGRSCIRPSIENIVSGRLGAVSVERINVCFLQIYAVENLVHLDSLRSGLHDLTCASLLALCVDFVSFEIMSCHRIQGMLPEITATSPSVAESDASSACSDEVRRPLLQGSVLPGLSRFGTNVLSAPTQRASSQRKRMSDIDIRPDANQPGGQLVSYPSMPESPFLLANPDTVLRKQHSRQPSAPPVLTNSWGIVENFAQFPSTSTQSAWLHDHHGAASSRIPTTDAVSTDVINSNVASAPTEPKKLARRPSSLLGSNVPLPAVDRPISLISPARVKLLSELPHLNQRRVRGSELACQLSVRRIHGQLRRLTRCGQFNSEVLLTAIPFESSKTFFMFDSDVSFLSLTSQPSTSSSTVWDEQSTGWIMYECGLERLSFSCDLRDGFDDLVGGDNRLSKEGADRHLAHERSSVLTVVPSAEAETNPAHGKPPSSAATKDRPSSPSKHYSFKLPQTRAKRQSSAITQEVSSTRSGDSRDMNDGGNTNANVAESRPLDTTRNGFLSHLRVATVWLNFPSPKRLPNKRRIELIRSDWNLLSTAAPSIKAWIDPCDRLITVCRQLQAGMERRFLAVTACLMAEAVNSKSVVFAEKGQLMFYHLGSKELTGYARHRTPAAHALRFDPSCQLFIILRRYLFAMGNLYGLGEADRMLNDWLSDSLVPHNELLQCGILSLTREWRFLAEILALTVEDLKQHEDRKQMPVSARRRTRLLSEHVLVRGSRRVGTDSQQPVITPKTPSVLTLMSGVDTKPVGSALEPSVHYTSDPSPALTSRLLRMVVGPVSPSPPATGKVYRRLWSKDRQIPPVLEDQNVDEPSIDDSQIGLFDSRAPEPNLESSWDVPDSGVAPARPGDNGLVIQNPILRRFLHDAKVPVSDSSQPQPAGAGPVPPHPQKGSQNEVKLKRSSSAIPIKSHFTPADLDTDNVETPEVSGRPLVHETEKPRPYPQGGDLTAADLRISTADFEQVAHLSAQFQHVAYIQRVFSPLLESVGLSVKGIRRTTLMKKFGGYVSADGLLQTLQIEIVSSARNPLVSRSTVTSNTPASATSSRAPAPLHQGISTGRQLAFLCRNFASKLTLRDVVDPESQKRHRPGISSKDQLNIMPTTTKIDMMFSVDFLRQHVNLPLLRLTQQFVTMAYVARDAQKSSGLRKGPAISATPMMGPLGQKQDSKGSSDGTDGTLRSHSSAYVRLGEGSMGSAGSTGSATHGRLNDSALNDPLRCTEQHSSDVTSSSSVEREPTVTDTPLPVAQPMSGLPISSGTVPTPATMVTPACWRRLFNYVELYTTVPKTRTVVRRALASAAPSSAMPTITEEDRDHLSRPASATSPLKVKVASDIPLTSVSETSASPAVVVTRPTILGRRLLSTVTYQPLNEDVEIGVSPQISQLPVSTAAANLPPGPTLSVATTVERGTTPGISPSVASRDFPDGFQRASPMTPATARFSKGACTPSSVFEQFTYPWLYSERVPLRIFVTVNIHQMAVTAVLSELNLTAGVRNMHASFAHSSHVRGRGSFTERSSSQSLSLHYGEGQLQLTERLPPIIQEVVRVRLGHSHALLSGTRSRHTEHHTLLINAGPVSITLPHHPVRLHGVMQRQAKRISSTVSELLGGSPSLRNQLHPWNMTDASTSSVSRIATTPTTSSTTTTTASDGTVHAKSRKNHIRPISGATGAATATTSPTNPWVFGLIAVSQGLTVDVALHPTLTAVYHIDPVYFTGQLGPRGFAEFTVTEHSLTLRSLRPPVNFPRSIKIQLPRIMTSAIRRVSSGGKYARGQRKEPMLTYGLSAEQGLYVDIQVTIDTLEQTLTTDMLNYIVIVVKLFMKEINEVIQKMAGEEQRGSLHRFRGSRLSQMPSYRDSGSIHLVGTHAESEADGVLSRAARGKTKFTVRIRMKEIQLMATARSGALKLEAKKIEVELTNRVSQTSLDSSLLHGSSGAGTRGDNVTATTSVASCSHARPSNLNLRSSNGNNNNVEESDRHCSPTSASRGRGDSLFIYAAVASLSSELGYLDQDVFYNERSPEFKTVAFFRMSIALRSLLADEEFSMSSSSSPTESQAPVYGEHDAFLISVNRPTLWMKPFTFDRGILMWMVYKSEFAKWNEHMEYLASMTTTEPSLDSQTRLSPVDRHPRPPCPSREKPVLLEPISATPSPVTRESSCETAKSDVIHRHPRPKSSSLDKLPSSTLFLQLNVEDLGVCLPVNILQTNSQTMEADSRTALVLTLDRSRISACYRDSLVSQSQFTDFCLRFDDEFNVGSDDWKPDWKRSGVDVKGKRYCMILNACVVPSGTFSVFWRDTEKRAQWHLGVQWQMQGLVIHLDDNIGRRLKALISILTRITGYDGAAPLLPTSAEEEEEYDRNHTVVHRDLSDVVEAKSNMKQDSSAAPRAPGTMSENAPEVDHSKPATVASQLVSDIASLDRYRPSSRNKIEGMSREQLSDLSQVRSMELNKHKQEVLEAQYCQAFKRRKWSTLRRMKGTHVTRSPILQHSAIPLNGSKDRTQGSQFIDQTQISSNPRSSHSSMPEGFRPFDDPTTVMRNTLRAQTCTEVSGQQCGSGDFSTGRHTGEGTRGSLVSRDDSIYFDVETGERGFGTLDERHADAVSSYDSASGGTETVIGEKQGDLWFDPLSAQDSMFEFSRSFDFGELNPEEDNFVSDDAEDATETYIAEPSSQKNGHHANESGQQPPPPPPPPRRSLTAPPESTHTGNGHEDPEVKPKLRLEIDVQIHVDSGCCVLHPRLPIPESIAEDSRVCSPHSGTMTGPSAYPNPLLPETTAFPTPGCIAAPLPTDFGGRPSVFTNNDLFNAYLSRYKRHLLQDIRFLSTDLSVFYLPAVDIGLHYNSMTEMNFLAGGAPLPSGIHSTTPRLSDLTAKSVPSTNSRSSYRQTSDTAAPAHILADGIEYEEDVTIRNKTIQGGLPPRLSSNVSLRSTNVSASMAPVTSGLKKQTDLYISCFLQKLPKELIVHPALLDFLEQALENIPLVADWDYNDSGSLSSVESKSGDEDKTRPTSTERGNRAPSSTSLPAILSETFPVHTVVHLHVQPSTVRLLCLPTSRMQCLMVSPFLDVVFSTKRDQNDHTDPDHDPEAEQSSSVNPSRRGTVESTDSRSGTNSYPSRGPIQLSIQPDGTAATLRLPPNPTSGDIVSEGGLCMTAILREFRFSIFHPYGDSRVNRSDWDGDSFTLVVRDIQLNLSRATQTSIVQLSSVRPAVDDLSNSFTILPARSESSRDGPTPPSGRWRPTPGVSTAPLPTNDTWGLHRDVQFSCILDIGAAVFTCDTKRTLEILDIPNAWYRSSLARRLFLGNDEITTDLMGQSIELDAGQSFEDDLPLAAKSSVSPDAAVTSELVITEDKEVITSEQKPPISTAEMGLTDTRRPRYYSMANPVSPDNHSVADRKRRRPTQFQTSLSGGEPDATTSYFSSSSKAIRSKTMGSAVPDERNLPSKATTLGDDHGATGSRGGSLKLASWHALPIFCVRLKKFDLNLSMGSAMGLTRLTIDRVFSGGRISLTSAGRKNAMLSGGLSSCQFHSEGGGVGGELCLRDAEARVRLDQDPSRDPHHSLECRIGGFQLRIEYMTTNIMLMRVSALNCRLHDEWRLRDAARQFVGRWKNTFPGPGFENSLISSSDVPVTPIRPTSSGERRYSTFASESEPDVGAPPVYIKVVGEINWDQAQTAIVRTTTPDLLRSVQIVRKYFEEQVREGRLTLAGQGGSFGMFLSSRERQLRSAYLRVHGNRSDYQTGTDDNKSEDDPDRFFVDRLLQRHWQRLMYESLKMYVREQLAACPDLKSSQVLLDLDHSLLCRSDDTYPVLSGSFQLSGRSLGIACYAGSFRSAPDWAIFNIQYPTACFETEAQREVPESSEEDLNSSEADGWVNVRQVLSFDLGSHPEFQPQMAYVLRVRRGRQPTMRNPPVLTIAEWMEFSFRGADNTMSQFPVEFPDSFTSSPDATSFSATTTSTSGRGSLNTVTEEPDTVVDGQVVSSTNVATKLGSSWKSRLSPKSSLKSDGKTLGIIGSLKDSDQNQQKSEQKKEQVLKQPKRPNPLKPPTEAEILFIVPSISLRITSDQRQTMAQPTLSSLPSVESVSKQTSQEQGTSAKPAAPSGSVTGTSSETPQITKPKEVRSWIYRHITTPAKIPETEKADTPAPADDPNDNKTTAAARKLLPSVKISFQTDFHGFVQLGLIDVPWLPTLISSYLSERLHDYEIASASFPSTPPSADPQMISGNDIITRLRALATTSSPMVQDARTYEIIHWSLSPECRWLLATSIGVPAFDKLLESIGFHKARVTIPKWLQRGVMDHLDLGTSILLKAITQLVAENRKPKQSATKKASHVVRGIRPVSMTRGHNEIMRKSTTVPVAMEAKEQRSVVDSIPARPCFSLIVDEEED</sequence>
<feature type="compositionally biased region" description="Polar residues" evidence="1">
    <location>
        <begin position="5298"/>
        <end position="5322"/>
    </location>
</feature>
<feature type="compositionally biased region" description="Polar residues" evidence="1">
    <location>
        <begin position="3844"/>
        <end position="3854"/>
    </location>
</feature>
<feature type="region of interest" description="Disordered" evidence="1">
    <location>
        <begin position="1414"/>
        <end position="1478"/>
    </location>
</feature>
<feature type="region of interest" description="Disordered" evidence="1">
    <location>
        <begin position="2713"/>
        <end position="2761"/>
    </location>
</feature>
<dbReference type="GO" id="GO:0098793">
    <property type="term" value="C:presynapse"/>
    <property type="evidence" value="ECO:0007669"/>
    <property type="project" value="GOC"/>
</dbReference>
<protein>
    <recommendedName>
        <fullName evidence="3">Bridge-like lipid transfer protein family member 1 C-terminal domain-containing protein</fullName>
    </recommendedName>
</protein>
<feature type="compositionally biased region" description="Low complexity" evidence="1">
    <location>
        <begin position="5837"/>
        <end position="5854"/>
    </location>
</feature>
<feature type="transmembrane region" description="Helical" evidence="2">
    <location>
        <begin position="32"/>
        <end position="51"/>
    </location>
</feature>
<evidence type="ECO:0000313" key="5">
    <source>
        <dbReference type="Proteomes" id="UP001497525"/>
    </source>
</evidence>
<feature type="region of interest" description="Disordered" evidence="1">
    <location>
        <begin position="2312"/>
        <end position="2405"/>
    </location>
</feature>
<dbReference type="Pfam" id="PF20413">
    <property type="entry name" value="BLTP1_N"/>
    <property type="match status" value="2"/>
</dbReference>
<feature type="compositionally biased region" description="Polar residues" evidence="1">
    <location>
        <begin position="5525"/>
        <end position="5534"/>
    </location>
</feature>
<dbReference type="GO" id="GO:0048488">
    <property type="term" value="P:synaptic vesicle endocytosis"/>
    <property type="evidence" value="ECO:0007669"/>
    <property type="project" value="TreeGrafter"/>
</dbReference>
<feature type="region of interest" description="Disordered" evidence="1">
    <location>
        <begin position="4409"/>
        <end position="4429"/>
    </location>
</feature>
<gene>
    <name evidence="4" type="ORF">CDAUBV1_LOCUS7471</name>
</gene>
<keyword evidence="2" id="KW-0812">Transmembrane</keyword>
<organism evidence="4 5">
    <name type="scientific">Calicophoron daubneyi</name>
    <name type="common">Rumen fluke</name>
    <name type="synonym">Paramphistomum daubneyi</name>
    <dbReference type="NCBI Taxonomy" id="300641"/>
    <lineage>
        <taxon>Eukaryota</taxon>
        <taxon>Metazoa</taxon>
        <taxon>Spiralia</taxon>
        <taxon>Lophotrochozoa</taxon>
        <taxon>Platyhelminthes</taxon>
        <taxon>Trematoda</taxon>
        <taxon>Digenea</taxon>
        <taxon>Plagiorchiida</taxon>
        <taxon>Pronocephalata</taxon>
        <taxon>Paramphistomoidea</taxon>
        <taxon>Paramphistomidae</taxon>
        <taxon>Calicophoron</taxon>
    </lineage>
</organism>
<feature type="compositionally biased region" description="Low complexity" evidence="1">
    <location>
        <begin position="2943"/>
        <end position="2961"/>
    </location>
</feature>
<feature type="region of interest" description="Disordered" evidence="1">
    <location>
        <begin position="5890"/>
        <end position="5943"/>
    </location>
</feature>
<name>A0AAV2TE09_CALDB</name>
<feature type="compositionally biased region" description="Low complexity" evidence="1">
    <location>
        <begin position="3861"/>
        <end position="3874"/>
    </location>
</feature>
<dbReference type="InterPro" id="IPR056742">
    <property type="entry name" value="BLTP1_C"/>
</dbReference>
<feature type="region of interest" description="Disordered" evidence="1">
    <location>
        <begin position="2942"/>
        <end position="2962"/>
    </location>
</feature>
<dbReference type="Pfam" id="PF25040">
    <property type="entry name" value="BLTP1_C"/>
    <property type="match status" value="6"/>
</dbReference>
<dbReference type="InterPro" id="IPR047104">
    <property type="entry name" value="BLTP1_N"/>
</dbReference>
<feature type="compositionally biased region" description="Polar residues" evidence="1">
    <location>
        <begin position="2393"/>
        <end position="2405"/>
    </location>
</feature>
<dbReference type="InterPro" id="IPR033616">
    <property type="entry name" value="BLTP1"/>
</dbReference>
<feature type="region of interest" description="Disordered" evidence="1">
    <location>
        <begin position="2780"/>
        <end position="2856"/>
    </location>
</feature>
<dbReference type="EMBL" id="CAXLJL010000190">
    <property type="protein sequence ID" value="CAL5134261.1"/>
    <property type="molecule type" value="Genomic_DNA"/>
</dbReference>
<evidence type="ECO:0000256" key="1">
    <source>
        <dbReference type="SAM" id="MobiDB-lite"/>
    </source>
</evidence>
<feature type="region of interest" description="Disordered" evidence="1">
    <location>
        <begin position="4445"/>
        <end position="4470"/>
    </location>
</feature>
<feature type="region of interest" description="Disordered" evidence="1">
    <location>
        <begin position="1694"/>
        <end position="1715"/>
    </location>
</feature>
<feature type="compositionally biased region" description="Low complexity" evidence="1">
    <location>
        <begin position="5890"/>
        <end position="5899"/>
    </location>
</feature>
<dbReference type="InterPro" id="IPR056741">
    <property type="entry name" value="BLTP1_M"/>
</dbReference>
<feature type="compositionally biased region" description="Pro residues" evidence="1">
    <location>
        <begin position="1533"/>
        <end position="1542"/>
    </location>
</feature>
<feature type="compositionally biased region" description="Polar residues" evidence="1">
    <location>
        <begin position="4905"/>
        <end position="4920"/>
    </location>
</feature>
<evidence type="ECO:0000313" key="4">
    <source>
        <dbReference type="EMBL" id="CAL5134261.1"/>
    </source>
</evidence>
<feature type="compositionally biased region" description="Low complexity" evidence="1">
    <location>
        <begin position="3099"/>
        <end position="3115"/>
    </location>
</feature>
<dbReference type="PANTHER" id="PTHR31640:SF1">
    <property type="entry name" value="BRIDGE-LIKE LIPID TRANSFER PROTEIN FAMILY MEMBER 1"/>
    <property type="match status" value="1"/>
</dbReference>
<feature type="region of interest" description="Disordered" evidence="1">
    <location>
        <begin position="5525"/>
        <end position="5546"/>
    </location>
</feature>
<keyword evidence="2" id="KW-0472">Membrane</keyword>
<feature type="compositionally biased region" description="Polar residues" evidence="1">
    <location>
        <begin position="4770"/>
        <end position="4782"/>
    </location>
</feature>
<feature type="region of interest" description="Disordered" evidence="1">
    <location>
        <begin position="5960"/>
        <end position="6050"/>
    </location>
</feature>
<feature type="region of interest" description="Disordered" evidence="1">
    <location>
        <begin position="1781"/>
        <end position="1800"/>
    </location>
</feature>
<feature type="region of interest" description="Disordered" evidence="1">
    <location>
        <begin position="5119"/>
        <end position="5148"/>
    </location>
</feature>
<feature type="compositionally biased region" description="Basic and acidic residues" evidence="1">
    <location>
        <begin position="4970"/>
        <end position="4983"/>
    </location>
</feature>
<feature type="region of interest" description="Disordered" evidence="1">
    <location>
        <begin position="3828"/>
        <end position="3889"/>
    </location>
</feature>
<feature type="compositionally biased region" description="Basic and acidic residues" evidence="1">
    <location>
        <begin position="2312"/>
        <end position="2322"/>
    </location>
</feature>
<feature type="region of interest" description="Disordered" evidence="1">
    <location>
        <begin position="4757"/>
        <end position="4782"/>
    </location>
</feature>
<keyword evidence="2" id="KW-1133">Transmembrane helix</keyword>